<reference evidence="2 3" key="1">
    <citation type="journal article" date="2024" name="J. Plant Pathol.">
        <title>Sequence and assembly of the genome of Seiridium unicorne, isolate CBS 538.82, causal agent of cypress canker disease.</title>
        <authorList>
            <person name="Scali E."/>
            <person name="Rocca G.D."/>
            <person name="Danti R."/>
            <person name="Garbelotto M."/>
            <person name="Barberini S."/>
            <person name="Baroncelli R."/>
            <person name="Emiliani G."/>
        </authorList>
    </citation>
    <scope>NUCLEOTIDE SEQUENCE [LARGE SCALE GENOMIC DNA]</scope>
    <source>
        <strain evidence="2 3">BM-138-508</strain>
    </source>
</reference>
<feature type="compositionally biased region" description="Basic and acidic residues" evidence="1">
    <location>
        <begin position="241"/>
        <end position="250"/>
    </location>
</feature>
<feature type="region of interest" description="Disordered" evidence="1">
    <location>
        <begin position="213"/>
        <end position="458"/>
    </location>
</feature>
<feature type="compositionally biased region" description="Basic and acidic residues" evidence="1">
    <location>
        <begin position="425"/>
        <end position="450"/>
    </location>
</feature>
<feature type="compositionally biased region" description="Polar residues" evidence="1">
    <location>
        <begin position="285"/>
        <end position="294"/>
    </location>
</feature>
<sequence length="458" mass="51251">MTTQALVRDILKDLPEDAAPRAPWPGSDPRKQTAIERRCFEDGATIHFDRLPTLQFWAPLVARDMATRTGFVVTNTVRLAAEANLKLTQSEIDCISYTCAKNYRRMAWSGPLAVFIAGGAVYHGRKTFRFPFYTPKGSRFDPHSFPTTGWAFVRGTPAVFYWHGLRLAAYYPLILLATTSVYSSIVRMSIAADTFTDPRMSRVNQAIMNKIAPNRAARSGRGSQSQSQGQAPTGQPIDQSDAERRDESYRRVGLSPPSPEEVQRMAQRRTSETASTAHQDEQFSGEWSSESQPQADRPLLRRGFFGRATPEVSRQSTGNESTSEGRPMQPQQSTLWNDSELFEDDASPVSAAAKRAERAQTRGSTAASSWENVRQQAKSDVSPFARGDYSKRDTPWGRLQQDAAATERDRERTPPSENYSYNAADEAKDYAKSQAQKEFDTMLEAERKGSNDSSGRWR</sequence>
<accession>A0ABR2UZA5</accession>
<proteinExistence type="predicted"/>
<organism evidence="2 3">
    <name type="scientific">Seiridium unicorne</name>
    <dbReference type="NCBI Taxonomy" id="138068"/>
    <lineage>
        <taxon>Eukaryota</taxon>
        <taxon>Fungi</taxon>
        <taxon>Dikarya</taxon>
        <taxon>Ascomycota</taxon>
        <taxon>Pezizomycotina</taxon>
        <taxon>Sordariomycetes</taxon>
        <taxon>Xylariomycetidae</taxon>
        <taxon>Amphisphaeriales</taxon>
        <taxon>Sporocadaceae</taxon>
        <taxon>Seiridium</taxon>
    </lineage>
</organism>
<name>A0ABR2UZA5_9PEZI</name>
<dbReference type="EMBL" id="JARVKF010000268">
    <property type="protein sequence ID" value="KAK9420019.1"/>
    <property type="molecule type" value="Genomic_DNA"/>
</dbReference>
<feature type="compositionally biased region" description="Polar residues" evidence="1">
    <location>
        <begin position="312"/>
        <end position="337"/>
    </location>
</feature>
<dbReference type="Proteomes" id="UP001408356">
    <property type="component" value="Unassembled WGS sequence"/>
</dbReference>
<keyword evidence="3" id="KW-1185">Reference proteome</keyword>
<comment type="caution">
    <text evidence="2">The sequence shown here is derived from an EMBL/GenBank/DDBJ whole genome shotgun (WGS) entry which is preliminary data.</text>
</comment>
<evidence type="ECO:0000256" key="1">
    <source>
        <dbReference type="SAM" id="MobiDB-lite"/>
    </source>
</evidence>
<feature type="compositionally biased region" description="Polar residues" evidence="1">
    <location>
        <begin position="361"/>
        <end position="379"/>
    </location>
</feature>
<feature type="compositionally biased region" description="Low complexity" evidence="1">
    <location>
        <begin position="215"/>
        <end position="231"/>
    </location>
</feature>
<gene>
    <name evidence="2" type="ORF">SUNI508_06778</name>
</gene>
<evidence type="ECO:0000313" key="3">
    <source>
        <dbReference type="Proteomes" id="UP001408356"/>
    </source>
</evidence>
<feature type="compositionally biased region" description="Basic and acidic residues" evidence="1">
    <location>
        <begin position="405"/>
        <end position="414"/>
    </location>
</feature>
<evidence type="ECO:0000313" key="2">
    <source>
        <dbReference type="EMBL" id="KAK9420019.1"/>
    </source>
</evidence>
<protein>
    <submittedName>
        <fullName evidence="2">Uncharacterized protein</fullName>
    </submittedName>
</protein>